<evidence type="ECO:0000256" key="1">
    <source>
        <dbReference type="SAM" id="SignalP"/>
    </source>
</evidence>
<keyword evidence="1" id="KW-0732">Signal</keyword>
<accession>A0A1S3J5Q3</accession>
<gene>
    <name evidence="3" type="primary">LOC106170437</name>
</gene>
<feature type="signal peptide" evidence="1">
    <location>
        <begin position="1"/>
        <end position="18"/>
    </location>
</feature>
<evidence type="ECO:0000313" key="2">
    <source>
        <dbReference type="Proteomes" id="UP000085678"/>
    </source>
</evidence>
<dbReference type="STRING" id="7574.A0A1S3J5Q3"/>
<dbReference type="AlphaFoldDB" id="A0A1S3J5Q3"/>
<proteinExistence type="predicted"/>
<sequence>MLLRIVMAVVSLSSAVDGHGMLLNPAGRSSMWRLGYDVNPNYSDNELNCGGLGMQWDTNGGKCGACGDAYGGPYLNQPPYGIYVPKIAARRYQRGDVIKVHIRLTTNHKGHFEFRICPNDNFNRRVTQECLDRHPLSLADGTGTRWHIPMYTPWSHNFTVLLKLPEDVVCEKQCVLQWKYTAGNNWDYDFETGEGCSGCGKQETFINCADVAITDSKQWSQFQSQMSDPNSKSGCVGIPRLGQRDTAGSWLFCRDQCTVDSCDTRYCMCASVSERLKDELYDTCHPWPTEPFLYQRGTAHSVQYCKNHCWSRYGCREHNQWCVCREKVFPGYYTTTTTPAPTTPAEPDCYKAVGLPTFKSPLADYWCQINCSNIPSYCPDAFCKCLDKNEKLLNKK</sequence>
<reference evidence="3" key="1">
    <citation type="submission" date="2025-08" db="UniProtKB">
        <authorList>
            <consortium name="RefSeq"/>
        </authorList>
    </citation>
    <scope>IDENTIFICATION</scope>
    <source>
        <tissue evidence="3">Gonads</tissue>
    </source>
</reference>
<feature type="chain" id="PRO_5010324450" evidence="1">
    <location>
        <begin position="19"/>
        <end position="396"/>
    </location>
</feature>
<name>A0A1S3J5Q3_LINAN</name>
<dbReference type="RefSeq" id="XP_013405752.1">
    <property type="nucleotide sequence ID" value="XM_013550298.1"/>
</dbReference>
<dbReference type="GeneID" id="106170437"/>
<evidence type="ECO:0000313" key="3">
    <source>
        <dbReference type="RefSeq" id="XP_013405752.1"/>
    </source>
</evidence>
<protein>
    <submittedName>
        <fullName evidence="3">Uncharacterized protein LOC106170437</fullName>
    </submittedName>
</protein>
<dbReference type="Proteomes" id="UP000085678">
    <property type="component" value="Unplaced"/>
</dbReference>
<dbReference type="KEGG" id="lak:106170437"/>
<keyword evidence="2" id="KW-1185">Reference proteome</keyword>
<dbReference type="OrthoDB" id="64893at2759"/>
<organism evidence="2 3">
    <name type="scientific">Lingula anatina</name>
    <name type="common">Brachiopod</name>
    <name type="synonym">Lingula unguis</name>
    <dbReference type="NCBI Taxonomy" id="7574"/>
    <lineage>
        <taxon>Eukaryota</taxon>
        <taxon>Metazoa</taxon>
        <taxon>Spiralia</taxon>
        <taxon>Lophotrochozoa</taxon>
        <taxon>Brachiopoda</taxon>
        <taxon>Linguliformea</taxon>
        <taxon>Lingulata</taxon>
        <taxon>Lingulida</taxon>
        <taxon>Linguloidea</taxon>
        <taxon>Lingulidae</taxon>
        <taxon>Lingula</taxon>
    </lineage>
</organism>
<dbReference type="InParanoid" id="A0A1S3J5Q3"/>